<sequence>MSRFSLIPFWRYPLLFCLFSGVLLLLASCSQNTTAGQTSTQAGGTSTQGCDIEVSWAVGYGSLKELKQARVLDLTVQGTFTAIQSTQGQASPSGQNNLLSTDFTFLISKVLLDPHHFLKDSYSKITIHQTGGSIGNTLHQVCGDPLFGIGEEAILFLQQLSPGHYFVMGGPSGRFDVRKGLVQPINDEGVKLPQGATEQQFYTLLSAA</sequence>
<evidence type="ECO:0008006" key="4">
    <source>
        <dbReference type="Google" id="ProtNLM"/>
    </source>
</evidence>
<protein>
    <recommendedName>
        <fullName evidence="4">Lipid/polyisoprenoid-binding YceI-like domain-containing protein</fullName>
    </recommendedName>
</protein>
<dbReference type="PROSITE" id="PS51257">
    <property type="entry name" value="PROKAR_LIPOPROTEIN"/>
    <property type="match status" value="1"/>
</dbReference>
<proteinExistence type="predicted"/>
<evidence type="ECO:0000313" key="3">
    <source>
        <dbReference type="Proteomes" id="UP000287171"/>
    </source>
</evidence>
<reference evidence="3" key="1">
    <citation type="submission" date="2018-12" db="EMBL/GenBank/DDBJ databases">
        <title>Tengunoibacter tsumagoiensis gen. nov., sp. nov., Dictyobacter kobayashii sp. nov., D. alpinus sp. nov., and D. joshuensis sp. nov. and description of Dictyobacteraceae fam. nov. within the order Ktedonobacterales isolated from Tengu-no-mugimeshi.</title>
        <authorList>
            <person name="Wang C.M."/>
            <person name="Zheng Y."/>
            <person name="Sakai Y."/>
            <person name="Toyoda A."/>
            <person name="Minakuchi Y."/>
            <person name="Abe K."/>
            <person name="Yokota A."/>
            <person name="Yabe S."/>
        </authorList>
    </citation>
    <scope>NUCLEOTIDE SEQUENCE [LARGE SCALE GENOMIC DNA]</scope>
    <source>
        <strain evidence="3">Uno16</strain>
    </source>
</reference>
<dbReference type="AlphaFoldDB" id="A0A402BCZ8"/>
<dbReference type="RefSeq" id="WP_126629536.1">
    <property type="nucleotide sequence ID" value="NZ_BIFT01000002.1"/>
</dbReference>
<dbReference type="OrthoDB" id="160486at2"/>
<keyword evidence="1" id="KW-0732">Signal</keyword>
<gene>
    <name evidence="2" type="ORF">KDA_47130</name>
</gene>
<evidence type="ECO:0000313" key="2">
    <source>
        <dbReference type="EMBL" id="GCE29229.1"/>
    </source>
</evidence>
<feature type="signal peptide" evidence="1">
    <location>
        <begin position="1"/>
        <end position="35"/>
    </location>
</feature>
<organism evidence="2 3">
    <name type="scientific">Dictyobacter alpinus</name>
    <dbReference type="NCBI Taxonomy" id="2014873"/>
    <lineage>
        <taxon>Bacteria</taxon>
        <taxon>Bacillati</taxon>
        <taxon>Chloroflexota</taxon>
        <taxon>Ktedonobacteria</taxon>
        <taxon>Ktedonobacterales</taxon>
        <taxon>Dictyobacteraceae</taxon>
        <taxon>Dictyobacter</taxon>
    </lineage>
</organism>
<name>A0A402BCZ8_9CHLR</name>
<dbReference type="EMBL" id="BIFT01000002">
    <property type="protein sequence ID" value="GCE29229.1"/>
    <property type="molecule type" value="Genomic_DNA"/>
</dbReference>
<comment type="caution">
    <text evidence="2">The sequence shown here is derived from an EMBL/GenBank/DDBJ whole genome shotgun (WGS) entry which is preliminary data.</text>
</comment>
<keyword evidence="3" id="KW-1185">Reference proteome</keyword>
<feature type="chain" id="PRO_5019166802" description="Lipid/polyisoprenoid-binding YceI-like domain-containing protein" evidence="1">
    <location>
        <begin position="36"/>
        <end position="208"/>
    </location>
</feature>
<accession>A0A402BCZ8</accession>
<dbReference type="Proteomes" id="UP000287171">
    <property type="component" value="Unassembled WGS sequence"/>
</dbReference>
<evidence type="ECO:0000256" key="1">
    <source>
        <dbReference type="SAM" id="SignalP"/>
    </source>
</evidence>